<evidence type="ECO:0000259" key="8">
    <source>
        <dbReference type="PROSITE" id="PS50928"/>
    </source>
</evidence>
<keyword evidence="2 7" id="KW-0813">Transport</keyword>
<dbReference type="InterPro" id="IPR035906">
    <property type="entry name" value="MetI-like_sf"/>
</dbReference>
<keyword evidence="4 7" id="KW-0812">Transmembrane</keyword>
<dbReference type="SUPFAM" id="SSF161098">
    <property type="entry name" value="MetI-like"/>
    <property type="match status" value="1"/>
</dbReference>
<gene>
    <name evidence="9" type="ORF">BSZ39_00635</name>
</gene>
<evidence type="ECO:0000256" key="6">
    <source>
        <dbReference type="ARBA" id="ARBA00023136"/>
    </source>
</evidence>
<dbReference type="Proteomes" id="UP000185628">
    <property type="component" value="Unassembled WGS sequence"/>
</dbReference>
<dbReference type="AlphaFoldDB" id="A0A1Q5Q5H5"/>
<evidence type="ECO:0000256" key="4">
    <source>
        <dbReference type="ARBA" id="ARBA00022692"/>
    </source>
</evidence>
<dbReference type="PROSITE" id="PS50928">
    <property type="entry name" value="ABC_TM1"/>
    <property type="match status" value="1"/>
</dbReference>
<evidence type="ECO:0000313" key="9">
    <source>
        <dbReference type="EMBL" id="OKL55074.1"/>
    </source>
</evidence>
<dbReference type="CDD" id="cd06261">
    <property type="entry name" value="TM_PBP2"/>
    <property type="match status" value="1"/>
</dbReference>
<proteinExistence type="inferred from homology"/>
<evidence type="ECO:0000313" key="10">
    <source>
        <dbReference type="Proteomes" id="UP000185628"/>
    </source>
</evidence>
<dbReference type="RefSeq" id="WP_073715471.1">
    <property type="nucleotide sequence ID" value="NZ_MQVR01000002.1"/>
</dbReference>
<evidence type="ECO:0000256" key="2">
    <source>
        <dbReference type="ARBA" id="ARBA00022448"/>
    </source>
</evidence>
<evidence type="ECO:0000256" key="1">
    <source>
        <dbReference type="ARBA" id="ARBA00004651"/>
    </source>
</evidence>
<dbReference type="Pfam" id="PF00528">
    <property type="entry name" value="BPD_transp_1"/>
    <property type="match status" value="1"/>
</dbReference>
<evidence type="ECO:0000256" key="7">
    <source>
        <dbReference type="RuleBase" id="RU363032"/>
    </source>
</evidence>
<feature type="transmembrane region" description="Helical" evidence="7">
    <location>
        <begin position="124"/>
        <end position="144"/>
    </location>
</feature>
<organism evidence="9 10">
    <name type="scientific">Bowdeniella nasicola</name>
    <dbReference type="NCBI Taxonomy" id="208480"/>
    <lineage>
        <taxon>Bacteria</taxon>
        <taxon>Bacillati</taxon>
        <taxon>Actinomycetota</taxon>
        <taxon>Actinomycetes</taxon>
        <taxon>Actinomycetales</taxon>
        <taxon>Actinomycetaceae</taxon>
        <taxon>Bowdeniella</taxon>
    </lineage>
</organism>
<reference evidence="10" key="1">
    <citation type="submission" date="2016-12" db="EMBL/GenBank/DDBJ databases">
        <authorList>
            <person name="Meng X."/>
        </authorList>
    </citation>
    <scope>NUCLEOTIDE SEQUENCE [LARGE SCALE GENOMIC DNA]</scope>
    <source>
        <strain evidence="10">DSM 19116</strain>
    </source>
</reference>
<comment type="similarity">
    <text evidence="7">Belongs to the binding-protein-dependent transport system permease family.</text>
</comment>
<feature type="transmembrane region" description="Helical" evidence="7">
    <location>
        <begin position="230"/>
        <end position="255"/>
    </location>
</feature>
<evidence type="ECO:0000256" key="5">
    <source>
        <dbReference type="ARBA" id="ARBA00022989"/>
    </source>
</evidence>
<evidence type="ECO:0000256" key="3">
    <source>
        <dbReference type="ARBA" id="ARBA00022475"/>
    </source>
</evidence>
<dbReference type="GO" id="GO:0005886">
    <property type="term" value="C:plasma membrane"/>
    <property type="evidence" value="ECO:0007669"/>
    <property type="project" value="UniProtKB-SubCell"/>
</dbReference>
<dbReference type="PANTHER" id="PTHR30193:SF44">
    <property type="entry name" value="LACTOSE TRANSPORT SYSTEM PERMEASE PROTEIN LACF"/>
    <property type="match status" value="1"/>
</dbReference>
<feature type="transmembrane region" description="Helical" evidence="7">
    <location>
        <begin position="172"/>
        <end position="195"/>
    </location>
</feature>
<comment type="subcellular location">
    <subcellularLocation>
        <location evidence="1 7">Cell membrane</location>
        <topology evidence="1 7">Multi-pass membrane protein</topology>
    </subcellularLocation>
</comment>
<sequence>MATTVRQPRRRREPDALNGASRFRRWSVPPLSVLLPVPVVVIFYIYPFISMIITSFTNTRPLRTRGEWVNWENYQTIITEPRFRDAAKHSLIYAVCVVPLMVLLPLLLALLVRDKVSGIGFFRAAYYVPAICSIVVTALSWRSLLQEQGPVNNWLRSIGLIDGAIPFLSHPMWILVCAMIITLWTGLPYYMIMYLTALKNVDRSLYEAVEIDGAGAIRRFFTITVPGVRVMMYLVGVLTTINSLKIFTEVFLIGGANSPVETVTMYIRSRIQDPLYGSLGEGTADSVLLFIMTFGFIMLSNRLQAKAEEQ</sequence>
<comment type="caution">
    <text evidence="9">The sequence shown here is derived from an EMBL/GenBank/DDBJ whole genome shotgun (WGS) entry which is preliminary data.</text>
</comment>
<dbReference type="PANTHER" id="PTHR30193">
    <property type="entry name" value="ABC TRANSPORTER PERMEASE PROTEIN"/>
    <property type="match status" value="1"/>
</dbReference>
<feature type="transmembrane region" description="Helical" evidence="7">
    <location>
        <begin position="31"/>
        <end position="53"/>
    </location>
</feature>
<keyword evidence="10" id="KW-1185">Reference proteome</keyword>
<dbReference type="Gene3D" id="1.10.3720.10">
    <property type="entry name" value="MetI-like"/>
    <property type="match status" value="1"/>
</dbReference>
<feature type="transmembrane region" description="Helical" evidence="7">
    <location>
        <begin position="275"/>
        <end position="299"/>
    </location>
</feature>
<protein>
    <submittedName>
        <fullName evidence="9">ABC transporter permease</fullName>
    </submittedName>
</protein>
<keyword evidence="5 7" id="KW-1133">Transmembrane helix</keyword>
<keyword evidence="6 7" id="KW-0472">Membrane</keyword>
<feature type="transmembrane region" description="Helical" evidence="7">
    <location>
        <begin position="91"/>
        <end position="112"/>
    </location>
</feature>
<feature type="domain" description="ABC transmembrane type-1" evidence="8">
    <location>
        <begin position="87"/>
        <end position="300"/>
    </location>
</feature>
<keyword evidence="3" id="KW-1003">Cell membrane</keyword>
<dbReference type="InterPro" id="IPR000515">
    <property type="entry name" value="MetI-like"/>
</dbReference>
<dbReference type="OrthoDB" id="3265694at2"/>
<accession>A0A1Q5Q5H5</accession>
<name>A0A1Q5Q5H5_9ACTO</name>
<dbReference type="GO" id="GO:0055085">
    <property type="term" value="P:transmembrane transport"/>
    <property type="evidence" value="ECO:0007669"/>
    <property type="project" value="InterPro"/>
</dbReference>
<dbReference type="EMBL" id="MQVR01000002">
    <property type="protein sequence ID" value="OKL55074.1"/>
    <property type="molecule type" value="Genomic_DNA"/>
</dbReference>
<dbReference type="InterPro" id="IPR051393">
    <property type="entry name" value="ABC_transporter_permease"/>
</dbReference>